<accession>A0A502FXS7</accession>
<gene>
    <name evidence="2" type="ORF">EAH76_06470</name>
</gene>
<name>A0A502FXS7_9SPHN</name>
<keyword evidence="3" id="KW-1185">Reference proteome</keyword>
<dbReference type="InterPro" id="IPR054189">
    <property type="entry name" value="DUF6894"/>
</dbReference>
<reference evidence="2 3" key="1">
    <citation type="journal article" date="2019" name="Environ. Microbiol.">
        <title>Species interactions and distinct microbial communities in high Arctic permafrost affected cryosols are associated with the CH4 and CO2 gas fluxes.</title>
        <authorList>
            <person name="Altshuler I."/>
            <person name="Hamel J."/>
            <person name="Turney S."/>
            <person name="Magnuson E."/>
            <person name="Levesque R."/>
            <person name="Greer C."/>
            <person name="Whyte L.G."/>
        </authorList>
    </citation>
    <scope>NUCLEOTIDE SEQUENCE [LARGE SCALE GENOMIC DNA]</scope>
    <source>
        <strain evidence="2 3">E6.1</strain>
    </source>
</reference>
<evidence type="ECO:0000313" key="2">
    <source>
        <dbReference type="EMBL" id="TPG54315.1"/>
    </source>
</evidence>
<dbReference type="Pfam" id="PF21834">
    <property type="entry name" value="DUF6894"/>
    <property type="match status" value="1"/>
</dbReference>
<dbReference type="Proteomes" id="UP000319931">
    <property type="component" value="Unassembled WGS sequence"/>
</dbReference>
<evidence type="ECO:0000313" key="3">
    <source>
        <dbReference type="Proteomes" id="UP000319931"/>
    </source>
</evidence>
<feature type="domain" description="DUF6894" evidence="1">
    <location>
        <begin position="5"/>
        <end position="73"/>
    </location>
</feature>
<dbReference type="AlphaFoldDB" id="A0A502FXS7"/>
<organism evidence="2 3">
    <name type="scientific">Sphingomonas glacialis</name>
    <dbReference type="NCBI Taxonomy" id="658225"/>
    <lineage>
        <taxon>Bacteria</taxon>
        <taxon>Pseudomonadati</taxon>
        <taxon>Pseudomonadota</taxon>
        <taxon>Alphaproteobacteria</taxon>
        <taxon>Sphingomonadales</taxon>
        <taxon>Sphingomonadaceae</taxon>
        <taxon>Sphingomonas</taxon>
    </lineage>
</organism>
<protein>
    <recommendedName>
        <fullName evidence="1">DUF6894 domain-containing protein</fullName>
    </recommendedName>
</protein>
<dbReference type="EMBL" id="RCZC01000002">
    <property type="protein sequence ID" value="TPG54315.1"/>
    <property type="molecule type" value="Genomic_DNA"/>
</dbReference>
<comment type="caution">
    <text evidence="2">The sequence shown here is derived from an EMBL/GenBank/DDBJ whole genome shotgun (WGS) entry which is preliminary data.</text>
</comment>
<sequence>MGMPRYFFHVLNQTSHVHDEVGAELSSIAVARSRASDAAGEILTSDLRDGKTDIVFDVQVEDDRGARVLTVHVVGTVETGAPTR</sequence>
<proteinExistence type="predicted"/>
<evidence type="ECO:0000259" key="1">
    <source>
        <dbReference type="Pfam" id="PF21834"/>
    </source>
</evidence>